<dbReference type="CDD" id="cd02980">
    <property type="entry name" value="TRX_Fd_family"/>
    <property type="match status" value="1"/>
</dbReference>
<organism evidence="1 2">
    <name type="scientific">Candidatus Avitreponema avistercoris</name>
    <dbReference type="NCBI Taxonomy" id="2840705"/>
    <lineage>
        <taxon>Bacteria</taxon>
        <taxon>Pseudomonadati</taxon>
        <taxon>Spirochaetota</taxon>
        <taxon>Spirochaetia</taxon>
        <taxon>Spirochaetales</taxon>
        <taxon>Candidatus Avitreponema</taxon>
    </lineage>
</organism>
<evidence type="ECO:0000313" key="1">
    <source>
        <dbReference type="EMBL" id="MBO8451226.1"/>
    </source>
</evidence>
<name>A0A9D9ER44_9SPIR</name>
<dbReference type="EMBL" id="JADIMS010000167">
    <property type="protein sequence ID" value="MBO8451226.1"/>
    <property type="molecule type" value="Genomic_DNA"/>
</dbReference>
<proteinExistence type="predicted"/>
<gene>
    <name evidence="1" type="ORF">IAA96_09010</name>
</gene>
<protein>
    <submittedName>
        <fullName evidence="1">(2Fe-2S) ferredoxin domain-containing protein</fullName>
    </submittedName>
</protein>
<dbReference type="AlphaFoldDB" id="A0A9D9ER44"/>
<reference evidence="1" key="1">
    <citation type="submission" date="2020-10" db="EMBL/GenBank/DDBJ databases">
        <authorList>
            <person name="Gilroy R."/>
        </authorList>
    </citation>
    <scope>NUCLEOTIDE SEQUENCE</scope>
    <source>
        <strain evidence="1">B3-4054</strain>
    </source>
</reference>
<dbReference type="SUPFAM" id="SSF52833">
    <property type="entry name" value="Thioredoxin-like"/>
    <property type="match status" value="1"/>
</dbReference>
<dbReference type="Gene3D" id="3.40.30.10">
    <property type="entry name" value="Glutaredoxin"/>
    <property type="match status" value="1"/>
</dbReference>
<dbReference type="InterPro" id="IPR036249">
    <property type="entry name" value="Thioredoxin-like_sf"/>
</dbReference>
<sequence length="75" mass="8118">MGSSCFSRGNSLNVEIIQNFIRDNGLTGKVEVSGCLCSGHCKSGPVLMLNGELIEEALPDIIPELLSRRLLKQES</sequence>
<comment type="caution">
    <text evidence="1">The sequence shown here is derived from an EMBL/GenBank/DDBJ whole genome shotgun (WGS) entry which is preliminary data.</text>
</comment>
<evidence type="ECO:0000313" key="2">
    <source>
        <dbReference type="Proteomes" id="UP000823616"/>
    </source>
</evidence>
<reference evidence="1" key="2">
    <citation type="journal article" date="2021" name="PeerJ">
        <title>Extensive microbial diversity within the chicken gut microbiome revealed by metagenomics and culture.</title>
        <authorList>
            <person name="Gilroy R."/>
            <person name="Ravi A."/>
            <person name="Getino M."/>
            <person name="Pursley I."/>
            <person name="Horton D.L."/>
            <person name="Alikhan N.F."/>
            <person name="Baker D."/>
            <person name="Gharbi K."/>
            <person name="Hall N."/>
            <person name="Watson M."/>
            <person name="Adriaenssens E.M."/>
            <person name="Foster-Nyarko E."/>
            <person name="Jarju S."/>
            <person name="Secka A."/>
            <person name="Antonio M."/>
            <person name="Oren A."/>
            <person name="Chaudhuri R.R."/>
            <person name="La Ragione R."/>
            <person name="Hildebrand F."/>
            <person name="Pallen M.J."/>
        </authorList>
    </citation>
    <scope>NUCLEOTIDE SEQUENCE</scope>
    <source>
        <strain evidence="1">B3-4054</strain>
    </source>
</reference>
<dbReference type="Proteomes" id="UP000823616">
    <property type="component" value="Unassembled WGS sequence"/>
</dbReference>
<accession>A0A9D9ER44</accession>